<dbReference type="NCBIfam" id="TIGR02937">
    <property type="entry name" value="sigma70-ECF"/>
    <property type="match status" value="1"/>
</dbReference>
<dbReference type="PANTHER" id="PTHR43133:SF62">
    <property type="entry name" value="RNA POLYMERASE SIGMA FACTOR SIGZ"/>
    <property type="match status" value="1"/>
</dbReference>
<name>A0A545UDT3_9GAMM</name>
<dbReference type="RefSeq" id="WP_142893808.1">
    <property type="nucleotide sequence ID" value="NZ_ML660164.1"/>
</dbReference>
<dbReference type="InterPro" id="IPR039425">
    <property type="entry name" value="RNA_pol_sigma-70-like"/>
</dbReference>
<dbReference type="AlphaFoldDB" id="A0A545UDT3"/>
<sequence>MELTTIWNEYESAVRAFLHSKVSSPEDVEDLSQEILIKIQNNINNIRSESGIKPWLFQVTNNIIVDFYRKRARQKDLSVDDLWYERDDPEFRQEMLSCIEPFINALPEDERELLRKVDIEGVSQKMIASEMGISYSTLKSRVQKSRVKLRELFEGCCHFTKNNRGDVIDCERK</sequence>
<evidence type="ECO:0000259" key="7">
    <source>
        <dbReference type="Pfam" id="PF08281"/>
    </source>
</evidence>
<keyword evidence="3" id="KW-0731">Sigma factor</keyword>
<dbReference type="GO" id="GO:0006352">
    <property type="term" value="P:DNA-templated transcription initiation"/>
    <property type="evidence" value="ECO:0007669"/>
    <property type="project" value="InterPro"/>
</dbReference>
<evidence type="ECO:0000256" key="2">
    <source>
        <dbReference type="ARBA" id="ARBA00023015"/>
    </source>
</evidence>
<keyword evidence="9" id="KW-1185">Reference proteome</keyword>
<dbReference type="InterPro" id="IPR013324">
    <property type="entry name" value="RNA_pol_sigma_r3/r4-like"/>
</dbReference>
<reference evidence="8 9" key="1">
    <citation type="submission" date="2019-07" db="EMBL/GenBank/DDBJ databases">
        <title>Draft genome for Aliikangiella sp. M105.</title>
        <authorList>
            <person name="Wang G."/>
        </authorList>
    </citation>
    <scope>NUCLEOTIDE SEQUENCE [LARGE SCALE GENOMIC DNA]</scope>
    <source>
        <strain evidence="8 9">M105</strain>
    </source>
</reference>
<dbReference type="Gene3D" id="1.10.10.10">
    <property type="entry name" value="Winged helix-like DNA-binding domain superfamily/Winged helix DNA-binding domain"/>
    <property type="match status" value="1"/>
</dbReference>
<dbReference type="GO" id="GO:0003677">
    <property type="term" value="F:DNA binding"/>
    <property type="evidence" value="ECO:0007669"/>
    <property type="project" value="InterPro"/>
</dbReference>
<dbReference type="SUPFAM" id="SSF88946">
    <property type="entry name" value="Sigma2 domain of RNA polymerase sigma factors"/>
    <property type="match status" value="1"/>
</dbReference>
<dbReference type="NCBIfam" id="TIGR02959">
    <property type="entry name" value="SigZ"/>
    <property type="match status" value="1"/>
</dbReference>
<comment type="similarity">
    <text evidence="1">Belongs to the sigma-70 factor family. ECF subfamily.</text>
</comment>
<evidence type="ECO:0000256" key="1">
    <source>
        <dbReference type="ARBA" id="ARBA00010641"/>
    </source>
</evidence>
<feature type="domain" description="RNA polymerase sigma-70 region 2" evidence="6">
    <location>
        <begin position="8"/>
        <end position="73"/>
    </location>
</feature>
<dbReference type="InterPro" id="IPR007627">
    <property type="entry name" value="RNA_pol_sigma70_r2"/>
</dbReference>
<dbReference type="CDD" id="cd06171">
    <property type="entry name" value="Sigma70_r4"/>
    <property type="match status" value="1"/>
</dbReference>
<evidence type="ECO:0000259" key="6">
    <source>
        <dbReference type="Pfam" id="PF04542"/>
    </source>
</evidence>
<protein>
    <recommendedName>
        <fullName evidence="5">RNA polymerase sigma factor SigZ</fullName>
    </recommendedName>
</protein>
<proteinExistence type="inferred from homology"/>
<dbReference type="NCBIfam" id="NF007215">
    <property type="entry name" value="PRK09637.1"/>
    <property type="match status" value="1"/>
</dbReference>
<accession>A0A545UDT3</accession>
<evidence type="ECO:0000256" key="3">
    <source>
        <dbReference type="ARBA" id="ARBA00023082"/>
    </source>
</evidence>
<dbReference type="SUPFAM" id="SSF88659">
    <property type="entry name" value="Sigma3 and sigma4 domains of RNA polymerase sigma factors"/>
    <property type="match status" value="1"/>
</dbReference>
<dbReference type="InterPro" id="IPR013249">
    <property type="entry name" value="RNA_pol_sigma70_r4_t2"/>
</dbReference>
<dbReference type="InterPro" id="IPR013325">
    <property type="entry name" value="RNA_pol_sigma_r2"/>
</dbReference>
<dbReference type="Pfam" id="PF08281">
    <property type="entry name" value="Sigma70_r4_2"/>
    <property type="match status" value="1"/>
</dbReference>
<dbReference type="InterPro" id="IPR036388">
    <property type="entry name" value="WH-like_DNA-bd_sf"/>
</dbReference>
<dbReference type="InterPro" id="IPR014284">
    <property type="entry name" value="RNA_pol_sigma-70_dom"/>
</dbReference>
<keyword evidence="2" id="KW-0805">Transcription regulation</keyword>
<dbReference type="EMBL" id="VIKS01000007">
    <property type="protein sequence ID" value="TQV87630.1"/>
    <property type="molecule type" value="Genomic_DNA"/>
</dbReference>
<evidence type="ECO:0000313" key="9">
    <source>
        <dbReference type="Proteomes" id="UP000315439"/>
    </source>
</evidence>
<dbReference type="Proteomes" id="UP000315439">
    <property type="component" value="Unassembled WGS sequence"/>
</dbReference>
<dbReference type="PANTHER" id="PTHR43133">
    <property type="entry name" value="RNA POLYMERASE ECF-TYPE SIGMA FACTO"/>
    <property type="match status" value="1"/>
</dbReference>
<evidence type="ECO:0000256" key="5">
    <source>
        <dbReference type="NCBIfam" id="TIGR02959"/>
    </source>
</evidence>
<feature type="domain" description="RNA polymerase sigma factor 70 region 4 type 2" evidence="7">
    <location>
        <begin position="102"/>
        <end position="149"/>
    </location>
</feature>
<dbReference type="GO" id="GO:0016987">
    <property type="term" value="F:sigma factor activity"/>
    <property type="evidence" value="ECO:0007669"/>
    <property type="project" value="UniProtKB-KW"/>
</dbReference>
<dbReference type="OrthoDB" id="9797134at2"/>
<dbReference type="Pfam" id="PF04542">
    <property type="entry name" value="Sigma70_r2"/>
    <property type="match status" value="1"/>
</dbReference>
<evidence type="ECO:0000256" key="4">
    <source>
        <dbReference type="ARBA" id="ARBA00023163"/>
    </source>
</evidence>
<keyword evidence="4" id="KW-0804">Transcription</keyword>
<gene>
    <name evidence="8" type="primary">sigZ</name>
    <name evidence="8" type="ORF">FLL46_12225</name>
</gene>
<dbReference type="InterPro" id="IPR014304">
    <property type="entry name" value="RNA_pol_sigma-Z"/>
</dbReference>
<dbReference type="Gene3D" id="1.10.1740.10">
    <property type="match status" value="1"/>
</dbReference>
<comment type="caution">
    <text evidence="8">The sequence shown here is derived from an EMBL/GenBank/DDBJ whole genome shotgun (WGS) entry which is preliminary data.</text>
</comment>
<evidence type="ECO:0000313" key="8">
    <source>
        <dbReference type="EMBL" id="TQV87630.1"/>
    </source>
</evidence>
<organism evidence="8 9">
    <name type="scientific">Aliikangiella coralliicola</name>
    <dbReference type="NCBI Taxonomy" id="2592383"/>
    <lineage>
        <taxon>Bacteria</taxon>
        <taxon>Pseudomonadati</taxon>
        <taxon>Pseudomonadota</taxon>
        <taxon>Gammaproteobacteria</taxon>
        <taxon>Oceanospirillales</taxon>
        <taxon>Pleioneaceae</taxon>
        <taxon>Aliikangiella</taxon>
    </lineage>
</organism>